<accession>A0A1Z5HUJ1</accession>
<dbReference type="EMBL" id="BDGJ01000117">
    <property type="protein sequence ID" value="GAW93206.1"/>
    <property type="molecule type" value="Genomic_DNA"/>
</dbReference>
<dbReference type="AlphaFoldDB" id="A0A1Z5HUJ1"/>
<gene>
    <name evidence="2" type="ORF">KKC1_23450</name>
</gene>
<evidence type="ECO:0000259" key="1">
    <source>
        <dbReference type="Pfam" id="PF09983"/>
    </source>
</evidence>
<organism evidence="2 3">
    <name type="scientific">Calderihabitans maritimus</name>
    <dbReference type="NCBI Taxonomy" id="1246530"/>
    <lineage>
        <taxon>Bacteria</taxon>
        <taxon>Bacillati</taxon>
        <taxon>Bacillota</taxon>
        <taxon>Clostridia</taxon>
        <taxon>Neomoorellales</taxon>
        <taxon>Calderihabitantaceae</taxon>
        <taxon>Calderihabitans</taxon>
    </lineage>
</organism>
<proteinExistence type="predicted"/>
<comment type="caution">
    <text evidence="2">The sequence shown here is derived from an EMBL/GenBank/DDBJ whole genome shotgun (WGS) entry which is preliminary data.</text>
</comment>
<evidence type="ECO:0000313" key="3">
    <source>
        <dbReference type="Proteomes" id="UP000197032"/>
    </source>
</evidence>
<dbReference type="InterPro" id="IPR024534">
    <property type="entry name" value="JetD_C"/>
</dbReference>
<reference evidence="3" key="1">
    <citation type="journal article" date="2017" name="Appl. Environ. Microbiol.">
        <title>Genomic Analysis of Calderihabitans maritimus KKC1, a Thermophilic, Hydrogenogenic, Carboxydotrophic Bacterium Isolated from Marine Sediment.</title>
        <authorList>
            <person name="Omae K."/>
            <person name="Yoneda Y."/>
            <person name="Fukuyama Y."/>
            <person name="Yoshida T."/>
            <person name="Sako Y."/>
        </authorList>
    </citation>
    <scope>NUCLEOTIDE SEQUENCE [LARGE SCALE GENOMIC DNA]</scope>
    <source>
        <strain evidence="3">KKC1</strain>
    </source>
</reference>
<evidence type="ECO:0000313" key="2">
    <source>
        <dbReference type="EMBL" id="GAW93206.1"/>
    </source>
</evidence>
<dbReference type="Pfam" id="PF09983">
    <property type="entry name" value="JetD_C"/>
    <property type="match status" value="1"/>
</dbReference>
<dbReference type="Proteomes" id="UP000197032">
    <property type="component" value="Unassembled WGS sequence"/>
</dbReference>
<feature type="domain" description="Wadjet protein JetD C-terminal" evidence="1">
    <location>
        <begin position="1"/>
        <end position="56"/>
    </location>
</feature>
<sequence length="64" mass="7733">MDEETFFAYEEYAQPFSSTYRQKLAALLEKEAYHPFHRLIRLMLEKGKRLEQEAVSKIRLPKQQ</sequence>
<name>A0A1Z5HUJ1_9FIRM</name>
<keyword evidence="3" id="KW-1185">Reference proteome</keyword>
<protein>
    <recommendedName>
        <fullName evidence="1">Wadjet protein JetD C-terminal domain-containing protein</fullName>
    </recommendedName>
</protein>